<evidence type="ECO:0000313" key="2">
    <source>
        <dbReference type="Proteomes" id="UP000266841"/>
    </source>
</evidence>
<keyword evidence="2" id="KW-1185">Reference proteome</keyword>
<organism evidence="1 2">
    <name type="scientific">Thalassiosira oceanica</name>
    <name type="common">Marine diatom</name>
    <dbReference type="NCBI Taxonomy" id="159749"/>
    <lineage>
        <taxon>Eukaryota</taxon>
        <taxon>Sar</taxon>
        <taxon>Stramenopiles</taxon>
        <taxon>Ochrophyta</taxon>
        <taxon>Bacillariophyta</taxon>
        <taxon>Coscinodiscophyceae</taxon>
        <taxon>Thalassiosirophycidae</taxon>
        <taxon>Thalassiosirales</taxon>
        <taxon>Thalassiosiraceae</taxon>
        <taxon>Thalassiosira</taxon>
    </lineage>
</organism>
<dbReference type="Proteomes" id="UP000266841">
    <property type="component" value="Unassembled WGS sequence"/>
</dbReference>
<accession>K0THR1</accession>
<dbReference type="EMBL" id="AGNL01002022">
    <property type="protein sequence ID" value="EJK76549.1"/>
    <property type="molecule type" value="Genomic_DNA"/>
</dbReference>
<sequence length="25" mass="2648">MPGYLFAEGADIFSPPNVAIKTVPL</sequence>
<name>K0THR1_THAOC</name>
<dbReference type="AlphaFoldDB" id="K0THR1"/>
<comment type="caution">
    <text evidence="1">The sequence shown here is derived from an EMBL/GenBank/DDBJ whole genome shotgun (WGS) entry which is preliminary data.</text>
</comment>
<reference evidence="1 2" key="1">
    <citation type="journal article" date="2012" name="Genome Biol.">
        <title>Genome and low-iron response of an oceanic diatom adapted to chronic iron limitation.</title>
        <authorList>
            <person name="Lommer M."/>
            <person name="Specht M."/>
            <person name="Roy A.S."/>
            <person name="Kraemer L."/>
            <person name="Andreson R."/>
            <person name="Gutowska M.A."/>
            <person name="Wolf J."/>
            <person name="Bergner S.V."/>
            <person name="Schilhabel M.B."/>
            <person name="Klostermeier U.C."/>
            <person name="Beiko R.G."/>
            <person name="Rosenstiel P."/>
            <person name="Hippler M."/>
            <person name="Laroche J."/>
        </authorList>
    </citation>
    <scope>NUCLEOTIDE SEQUENCE [LARGE SCALE GENOMIC DNA]</scope>
    <source>
        <strain evidence="1 2">CCMP1005</strain>
    </source>
</reference>
<gene>
    <name evidence="1" type="ORF">THAOC_01683</name>
</gene>
<feature type="non-terminal residue" evidence="1">
    <location>
        <position position="25"/>
    </location>
</feature>
<evidence type="ECO:0000313" key="1">
    <source>
        <dbReference type="EMBL" id="EJK76549.1"/>
    </source>
</evidence>
<proteinExistence type="predicted"/>
<protein>
    <submittedName>
        <fullName evidence="1">Uncharacterized protein</fullName>
    </submittedName>
</protein>